<dbReference type="STRING" id="426128.SAMN05660297_02873"/>
<dbReference type="PANTHER" id="PTHR33877:SF2">
    <property type="entry name" value="OS07G0170200 PROTEIN"/>
    <property type="match status" value="1"/>
</dbReference>
<organism evidence="2 3">
    <name type="scientific">Natronincola peptidivorans</name>
    <dbReference type="NCBI Taxonomy" id="426128"/>
    <lineage>
        <taxon>Bacteria</taxon>
        <taxon>Bacillati</taxon>
        <taxon>Bacillota</taxon>
        <taxon>Clostridia</taxon>
        <taxon>Peptostreptococcales</taxon>
        <taxon>Natronincolaceae</taxon>
        <taxon>Natronincola</taxon>
    </lineage>
</organism>
<feature type="domain" description="HNH nuclease" evidence="1">
    <location>
        <begin position="6"/>
        <end position="59"/>
    </location>
</feature>
<sequence length="141" mass="16623">MRPKKINKSYIYERDERKCYFCEKPLPFQQTSLDHYLPKSRGGPNDIYNIVLSCKRCNKYKKSAVPKDYEEVIIALFKQGVKDRKIIAVNIKLQKILEDIEAIHRIEEIGDYVVFQSNNKRVYVKHNKIVKLVVIGNYEGN</sequence>
<keyword evidence="2" id="KW-0255">Endonuclease</keyword>
<dbReference type="CDD" id="cd00085">
    <property type="entry name" value="HNHc"/>
    <property type="match status" value="1"/>
</dbReference>
<name>A0A1I0FMD5_9FIRM</name>
<dbReference type="Gene3D" id="1.10.30.50">
    <property type="match status" value="1"/>
</dbReference>
<dbReference type="SMART" id="SM00507">
    <property type="entry name" value="HNHc"/>
    <property type="match status" value="1"/>
</dbReference>
<dbReference type="EMBL" id="FOHU01000015">
    <property type="protein sequence ID" value="SET59539.1"/>
    <property type="molecule type" value="Genomic_DNA"/>
</dbReference>
<dbReference type="OrthoDB" id="9802901at2"/>
<protein>
    <submittedName>
        <fullName evidence="2">HNH endonuclease</fullName>
    </submittedName>
</protein>
<proteinExistence type="predicted"/>
<evidence type="ECO:0000313" key="2">
    <source>
        <dbReference type="EMBL" id="SET59539.1"/>
    </source>
</evidence>
<accession>A0A1I0FMD5</accession>
<reference evidence="2 3" key="1">
    <citation type="submission" date="2016-10" db="EMBL/GenBank/DDBJ databases">
        <authorList>
            <person name="de Groot N.N."/>
        </authorList>
    </citation>
    <scope>NUCLEOTIDE SEQUENCE [LARGE SCALE GENOMIC DNA]</scope>
    <source>
        <strain evidence="2 3">DSM 18979</strain>
    </source>
</reference>
<dbReference type="Pfam" id="PF14279">
    <property type="entry name" value="HNH_5"/>
    <property type="match status" value="1"/>
</dbReference>
<dbReference type="AlphaFoldDB" id="A0A1I0FMD5"/>
<keyword evidence="2" id="KW-0378">Hydrolase</keyword>
<keyword evidence="2" id="KW-0540">Nuclease</keyword>
<dbReference type="InterPro" id="IPR003615">
    <property type="entry name" value="HNH_nuc"/>
</dbReference>
<dbReference type="PANTHER" id="PTHR33877">
    <property type="entry name" value="SLL1193 PROTEIN"/>
    <property type="match status" value="1"/>
</dbReference>
<keyword evidence="3" id="KW-1185">Reference proteome</keyword>
<gene>
    <name evidence="2" type="ORF">SAMN05660297_02873</name>
</gene>
<dbReference type="GO" id="GO:0004519">
    <property type="term" value="F:endonuclease activity"/>
    <property type="evidence" value="ECO:0007669"/>
    <property type="project" value="UniProtKB-KW"/>
</dbReference>
<dbReference type="InterPro" id="IPR052892">
    <property type="entry name" value="NA-targeting_endonuclease"/>
</dbReference>
<dbReference type="Proteomes" id="UP000199568">
    <property type="component" value="Unassembled WGS sequence"/>
</dbReference>
<evidence type="ECO:0000259" key="1">
    <source>
        <dbReference type="SMART" id="SM00507"/>
    </source>
</evidence>
<dbReference type="InterPro" id="IPR029471">
    <property type="entry name" value="HNH_5"/>
</dbReference>
<evidence type="ECO:0000313" key="3">
    <source>
        <dbReference type="Proteomes" id="UP000199568"/>
    </source>
</evidence>
<dbReference type="RefSeq" id="WP_090445571.1">
    <property type="nucleotide sequence ID" value="NZ_FOHU01000015.1"/>
</dbReference>